<reference evidence="8" key="1">
    <citation type="journal article" date="2019" name="Genome Biol. Evol.">
        <title>Tracing the Evolution of the Plastome and Mitogenome in the Chloropicophyceae Uncovered Convergent tRNA Gene Losses and a Variant Plastid Genetic Code.</title>
        <authorList>
            <person name="Turmel M."/>
            <person name="Dos Santos A.L."/>
            <person name="Otis C."/>
            <person name="Sergerie R."/>
            <person name="Lemieux C."/>
        </authorList>
    </citation>
    <scope>NUCLEOTIDE SEQUENCE</scope>
</reference>
<dbReference type="InterPro" id="IPR012094">
    <property type="entry name" value="tRNA_Ile_lys_synt"/>
</dbReference>
<gene>
    <name evidence="6 8" type="primary">tilS</name>
</gene>
<dbReference type="InterPro" id="IPR011063">
    <property type="entry name" value="TilS/TtcA_N"/>
</dbReference>
<keyword evidence="2 6" id="KW-0819">tRNA processing</keyword>
<evidence type="ECO:0000313" key="8">
    <source>
        <dbReference type="EMBL" id="QBX97675.1"/>
    </source>
</evidence>
<keyword evidence="8" id="KW-0150">Chloroplast</keyword>
<geneLocation type="chloroplast" evidence="8"/>
<dbReference type="CDD" id="cd01992">
    <property type="entry name" value="TilS_N"/>
    <property type="match status" value="1"/>
</dbReference>
<protein>
    <recommendedName>
        <fullName evidence="6">tRNA(Ile)-lysidine synthase, chloroplastic</fullName>
        <ecNumber evidence="6">6.3.4.19</ecNumber>
    </recommendedName>
    <alternativeName>
        <fullName evidence="6">tRNA(Ile)-2-lysyl-cytidine synthase</fullName>
    </alternativeName>
    <alternativeName>
        <fullName evidence="6">tRNA(Ile)-lysidine synthetase</fullName>
    </alternativeName>
</protein>
<evidence type="ECO:0000259" key="7">
    <source>
        <dbReference type="Pfam" id="PF01171"/>
    </source>
</evidence>
<feature type="domain" description="tRNA(Ile)-lysidine/2-thiocytidine synthase N-terminal" evidence="7">
    <location>
        <begin position="24"/>
        <end position="201"/>
    </location>
</feature>
<keyword evidence="4 6" id="KW-0067">ATP-binding</keyword>
<dbReference type="InterPro" id="IPR014729">
    <property type="entry name" value="Rossmann-like_a/b/a_fold"/>
</dbReference>
<organism evidence="8">
    <name type="scientific">Chloropicon sieburthii</name>
    <dbReference type="NCBI Taxonomy" id="1764286"/>
    <lineage>
        <taxon>Eukaryota</taxon>
        <taxon>Viridiplantae</taxon>
        <taxon>Chlorophyta</taxon>
        <taxon>Chloropicophyceae</taxon>
        <taxon>Chloropicales</taxon>
        <taxon>Chloropicaceae</taxon>
        <taxon>Chloropicon</taxon>
    </lineage>
</organism>
<dbReference type="GeneID" id="40350704"/>
<comment type="catalytic activity">
    <reaction evidence="5 6">
        <text>cytidine(34) in tRNA(Ile2) + L-lysine + ATP = lysidine(34) in tRNA(Ile2) + AMP + diphosphate + H(+)</text>
        <dbReference type="Rhea" id="RHEA:43744"/>
        <dbReference type="Rhea" id="RHEA-COMP:10625"/>
        <dbReference type="Rhea" id="RHEA-COMP:10670"/>
        <dbReference type="ChEBI" id="CHEBI:15378"/>
        <dbReference type="ChEBI" id="CHEBI:30616"/>
        <dbReference type="ChEBI" id="CHEBI:32551"/>
        <dbReference type="ChEBI" id="CHEBI:33019"/>
        <dbReference type="ChEBI" id="CHEBI:82748"/>
        <dbReference type="ChEBI" id="CHEBI:83665"/>
        <dbReference type="ChEBI" id="CHEBI:456215"/>
        <dbReference type="EC" id="6.3.4.19"/>
    </reaction>
</comment>
<comment type="similarity">
    <text evidence="6">Belongs to the tRNA(Ile)-lysidine synthase family.</text>
</comment>
<dbReference type="PANTHER" id="PTHR43033:SF1">
    <property type="entry name" value="TRNA(ILE)-LYSIDINE SYNTHASE-RELATED"/>
    <property type="match status" value="1"/>
</dbReference>
<comment type="subcellular location">
    <subcellularLocation>
        <location evidence="6">Plastid</location>
        <location evidence="6">Chloroplast</location>
    </subcellularLocation>
</comment>
<dbReference type="InterPro" id="IPR012795">
    <property type="entry name" value="tRNA_Ile_lys_synt_N"/>
</dbReference>
<evidence type="ECO:0000256" key="5">
    <source>
        <dbReference type="ARBA" id="ARBA00048539"/>
    </source>
</evidence>
<dbReference type="GO" id="GO:0032267">
    <property type="term" value="F:tRNA(Ile)-lysidine synthase activity"/>
    <property type="evidence" value="ECO:0007669"/>
    <property type="project" value="UniProtKB-EC"/>
</dbReference>
<name>A0A4D6C1J9_9CHLO</name>
<dbReference type="EMBL" id="MK085986">
    <property type="protein sequence ID" value="QBX97675.1"/>
    <property type="molecule type" value="Genomic_DNA"/>
</dbReference>
<accession>A0A4D6C1J9</accession>
<evidence type="ECO:0000256" key="6">
    <source>
        <dbReference type="HAMAP-Rule" id="MF_01161"/>
    </source>
</evidence>
<dbReference type="PANTHER" id="PTHR43033">
    <property type="entry name" value="TRNA(ILE)-LYSIDINE SYNTHASE-RELATED"/>
    <property type="match status" value="1"/>
</dbReference>
<dbReference type="SUPFAM" id="SSF52402">
    <property type="entry name" value="Adenine nucleotide alpha hydrolases-like"/>
    <property type="match status" value="1"/>
</dbReference>
<dbReference type="HAMAP" id="MF_01161">
    <property type="entry name" value="tRNA_Ile_lys_synt"/>
    <property type="match status" value="1"/>
</dbReference>
<comment type="domain">
    <text evidence="6">The N-terminal region contains the highly conserved SGGXDS motif, predicted to be a P-loop motif involved in ATP binding.</text>
</comment>
<comment type="function">
    <text evidence="6">Ligates lysine onto the cytidine present at position 34 of the AUA codon-specific tRNA(Ile) that contains the anticodon CAU, in an ATP-dependent manner. Cytidine is converted to lysidine, thus changing the amino acid specificity of the tRNA from methionine to isoleucine.</text>
</comment>
<evidence type="ECO:0000256" key="2">
    <source>
        <dbReference type="ARBA" id="ARBA00022694"/>
    </source>
</evidence>
<dbReference type="Pfam" id="PF01171">
    <property type="entry name" value="ATP_bind_3"/>
    <property type="match status" value="1"/>
</dbReference>
<evidence type="ECO:0000256" key="4">
    <source>
        <dbReference type="ARBA" id="ARBA00022840"/>
    </source>
</evidence>
<dbReference type="GO" id="GO:0009507">
    <property type="term" value="C:chloroplast"/>
    <property type="evidence" value="ECO:0007669"/>
    <property type="project" value="UniProtKB-SubCell"/>
</dbReference>
<dbReference type="RefSeq" id="YP_009646124.1">
    <property type="nucleotide sequence ID" value="NC_042483.1"/>
</dbReference>
<dbReference type="EC" id="6.3.4.19" evidence="6"/>
<evidence type="ECO:0000256" key="3">
    <source>
        <dbReference type="ARBA" id="ARBA00022741"/>
    </source>
</evidence>
<dbReference type="AlphaFoldDB" id="A0A4D6C1J9"/>
<keyword evidence="1 6" id="KW-0436">Ligase</keyword>
<dbReference type="GO" id="GO:0005524">
    <property type="term" value="F:ATP binding"/>
    <property type="evidence" value="ECO:0007669"/>
    <property type="project" value="UniProtKB-UniRule"/>
</dbReference>
<keyword evidence="8" id="KW-0934">Plastid</keyword>
<keyword evidence="3 6" id="KW-0547">Nucleotide-binding</keyword>
<dbReference type="NCBIfam" id="TIGR02432">
    <property type="entry name" value="lysidine_TilS_N"/>
    <property type="match status" value="1"/>
</dbReference>
<feature type="binding site" evidence="6">
    <location>
        <begin position="29"/>
        <end position="34"/>
    </location>
    <ligand>
        <name>ATP</name>
        <dbReference type="ChEBI" id="CHEBI:30616"/>
    </ligand>
</feature>
<dbReference type="GO" id="GO:0006400">
    <property type="term" value="P:tRNA modification"/>
    <property type="evidence" value="ECO:0007669"/>
    <property type="project" value="UniProtKB-UniRule"/>
</dbReference>
<dbReference type="Gene3D" id="3.40.50.620">
    <property type="entry name" value="HUPs"/>
    <property type="match status" value="1"/>
</dbReference>
<evidence type="ECO:0000256" key="1">
    <source>
        <dbReference type="ARBA" id="ARBA00022598"/>
    </source>
</evidence>
<sequence>MSIKHILYAFNQDIYSGKKSDLNILIALSGGQDSTCLTFFIIIYQKLLSNDRRVRVGIIHCQHYWDTVSLNKANYIDSWLSLLRQLNINVTLYSSIPSNPTVTEAESREWRLKVFTRIAKKYKYNFILTGHTLNDEVETFLMQQIIRGFFSPDTVFNKDLYKPLIWVHRNEILRICKYWQLPLFADSTNTSLLLPRSRIRLELFSILRAFYNPQIENNLKQTIQIQKETSNSIKGNELSIHLFCKNNRIVLNRLKLNKLPLIKQRNLWRHSFEVLGVFNLGFYWIEKSIFYSQTKKQFIFYLIKNIKLEGSGKYLILSKNQN</sequence>
<proteinExistence type="inferred from homology"/>